<dbReference type="EMBL" id="JAVKPK010000094">
    <property type="protein sequence ID" value="MDR7667126.1"/>
    <property type="molecule type" value="Genomic_DNA"/>
</dbReference>
<dbReference type="RefSeq" id="WP_310577154.1">
    <property type="nucleotide sequence ID" value="NZ_JAVKPK010000094.1"/>
</dbReference>
<evidence type="ECO:0000313" key="1">
    <source>
        <dbReference type="EMBL" id="MDR7667126.1"/>
    </source>
</evidence>
<name>A0ABU2D559_9EURY</name>
<dbReference type="Proteomes" id="UP001246244">
    <property type="component" value="Unassembled WGS sequence"/>
</dbReference>
<accession>A0ABU2D559</accession>
<protein>
    <recommendedName>
        <fullName evidence="3">Cell surface protein</fullName>
    </recommendedName>
</protein>
<proteinExistence type="predicted"/>
<evidence type="ECO:0008006" key="3">
    <source>
        <dbReference type="Google" id="ProtNLM"/>
    </source>
</evidence>
<sequence length="133" mass="14297">MLKNRLIIAGLMMCLILAAIPSVLSATAADGQGTALASSSPTTAPVVVSKNLPATTTAVYSNVATKYWLELKAYPSTNTKGLWLYVDKDWRYLAKPTSNIESSVQQAFANPGVFNVQVWYSGRDIVGLVVNTK</sequence>
<keyword evidence="2" id="KW-1185">Reference proteome</keyword>
<gene>
    <name evidence="1" type="ORF">RG963_15360</name>
</gene>
<evidence type="ECO:0000313" key="2">
    <source>
        <dbReference type="Proteomes" id="UP001246244"/>
    </source>
</evidence>
<organism evidence="1 2">
    <name type="scientific">Methanosarcina baikalica</name>
    <dbReference type="NCBI Taxonomy" id="3073890"/>
    <lineage>
        <taxon>Archaea</taxon>
        <taxon>Methanobacteriati</taxon>
        <taxon>Methanobacteriota</taxon>
        <taxon>Stenosarchaea group</taxon>
        <taxon>Methanomicrobia</taxon>
        <taxon>Methanosarcinales</taxon>
        <taxon>Methanosarcinaceae</taxon>
        <taxon>Methanosarcina</taxon>
    </lineage>
</organism>
<reference evidence="2" key="1">
    <citation type="submission" date="2023-07" db="EMBL/GenBank/DDBJ databases">
        <title>Whole-genome sequencing of a new Methanosarcina sp. Z-7115.</title>
        <authorList>
            <person name="Zhilina T.N."/>
            <person name="Merkel A.Y."/>
        </authorList>
    </citation>
    <scope>NUCLEOTIDE SEQUENCE [LARGE SCALE GENOMIC DNA]</scope>
    <source>
        <strain evidence="2">Z-7115</strain>
    </source>
</reference>
<comment type="caution">
    <text evidence="1">The sequence shown here is derived from an EMBL/GenBank/DDBJ whole genome shotgun (WGS) entry which is preliminary data.</text>
</comment>